<dbReference type="InterPro" id="IPR000182">
    <property type="entry name" value="GNAT_dom"/>
</dbReference>
<evidence type="ECO:0000259" key="1">
    <source>
        <dbReference type="PROSITE" id="PS51186"/>
    </source>
</evidence>
<protein>
    <recommendedName>
        <fullName evidence="1">N-acetyltransferase domain-containing protein</fullName>
    </recommendedName>
</protein>
<dbReference type="Pfam" id="PF00583">
    <property type="entry name" value="Acetyltransf_1"/>
    <property type="match status" value="1"/>
</dbReference>
<dbReference type="EMBL" id="FZPH01000002">
    <property type="protein sequence ID" value="SNS89955.1"/>
    <property type="molecule type" value="Genomic_DNA"/>
</dbReference>
<evidence type="ECO:0000313" key="3">
    <source>
        <dbReference type="Proteomes" id="UP000198362"/>
    </source>
</evidence>
<feature type="domain" description="N-acetyltransferase" evidence="1">
    <location>
        <begin position="117"/>
        <end position="255"/>
    </location>
</feature>
<dbReference type="Proteomes" id="UP000198362">
    <property type="component" value="Unassembled WGS sequence"/>
</dbReference>
<keyword evidence="3" id="KW-1185">Reference proteome</keyword>
<dbReference type="PROSITE" id="PS51186">
    <property type="entry name" value="GNAT"/>
    <property type="match status" value="1"/>
</dbReference>
<organism evidence="2 3">
    <name type="scientific">Asanoa hainanensis</name>
    <dbReference type="NCBI Taxonomy" id="560556"/>
    <lineage>
        <taxon>Bacteria</taxon>
        <taxon>Bacillati</taxon>
        <taxon>Actinomycetota</taxon>
        <taxon>Actinomycetes</taxon>
        <taxon>Micromonosporales</taxon>
        <taxon>Micromonosporaceae</taxon>
        <taxon>Asanoa</taxon>
    </lineage>
</organism>
<dbReference type="OrthoDB" id="4712828at2"/>
<dbReference type="InterPro" id="IPR016181">
    <property type="entry name" value="Acyl_CoA_acyltransferase"/>
</dbReference>
<dbReference type="Gene3D" id="3.40.630.30">
    <property type="match status" value="1"/>
</dbReference>
<dbReference type="GO" id="GO:0016747">
    <property type="term" value="F:acyltransferase activity, transferring groups other than amino-acyl groups"/>
    <property type="evidence" value="ECO:0007669"/>
    <property type="project" value="InterPro"/>
</dbReference>
<proteinExistence type="predicted"/>
<reference evidence="2 3" key="1">
    <citation type="submission" date="2017-06" db="EMBL/GenBank/DDBJ databases">
        <authorList>
            <person name="Kim H.J."/>
            <person name="Triplett B.A."/>
        </authorList>
    </citation>
    <scope>NUCLEOTIDE SEQUENCE [LARGE SCALE GENOMIC DNA]</scope>
    <source>
        <strain evidence="2 3">CGMCC 4.5593</strain>
    </source>
</reference>
<accession>A0A239I8J5</accession>
<gene>
    <name evidence="2" type="ORF">SAMN05421812_102280</name>
</gene>
<evidence type="ECO:0000313" key="2">
    <source>
        <dbReference type="EMBL" id="SNS89955.1"/>
    </source>
</evidence>
<dbReference type="SUPFAM" id="SSF55729">
    <property type="entry name" value="Acyl-CoA N-acyltransferases (Nat)"/>
    <property type="match status" value="1"/>
</dbReference>
<dbReference type="RefSeq" id="WP_089245214.1">
    <property type="nucleotide sequence ID" value="NZ_FZPH01000002.1"/>
</dbReference>
<sequence length="255" mass="27223">MFAYESVSAPDVRARLGLAAARIGGGVVLSARHDPTNYWSKALGFGFTEPVTRDLVDQIVGFYRSEGTPSAVIQIAPAVLPADWEEIRTAYGLEPVSSWVKLAAPIDAVRPAGGTRLRVAPVEAGDFDKWALVLLRGFGMPADGLDQMISGAVRNPAFRPYGVWDGPELVGVGNLFVHGSVGALSAGTVLPDHRNQGAQSALITARAEAARAAGCRWLVAETGQPSPGERNPSLDNLVRAGLTVRYPRQNWRWIA</sequence>
<name>A0A239I8J5_9ACTN</name>
<dbReference type="AlphaFoldDB" id="A0A239I8J5"/>